<evidence type="ECO:0000256" key="1">
    <source>
        <dbReference type="ARBA" id="ARBA00005104"/>
    </source>
</evidence>
<comment type="pathway">
    <text evidence="1">Cofactor biosynthesis; riboflavin biosynthesis.</text>
</comment>
<gene>
    <name evidence="5" type="ordered locus">PCC7424_1576</name>
</gene>
<dbReference type="GO" id="GO:0009231">
    <property type="term" value="P:riboflavin biosynthetic process"/>
    <property type="evidence" value="ECO:0007669"/>
    <property type="project" value="InterPro"/>
</dbReference>
<protein>
    <submittedName>
        <fullName evidence="5">Bifunctional deaminase-reductase domain protein</fullName>
    </submittedName>
</protein>
<dbReference type="PANTHER" id="PTHR38011">
    <property type="entry name" value="DIHYDROFOLATE REDUCTASE FAMILY PROTEIN (AFU_ORTHOLOGUE AFUA_8G06820)"/>
    <property type="match status" value="1"/>
</dbReference>
<evidence type="ECO:0000256" key="2">
    <source>
        <dbReference type="ARBA" id="ARBA00022857"/>
    </source>
</evidence>
<evidence type="ECO:0000259" key="4">
    <source>
        <dbReference type="Pfam" id="PF01872"/>
    </source>
</evidence>
<keyword evidence="6" id="KW-1185">Reference proteome</keyword>
<feature type="domain" description="Bacterial bifunctional deaminase-reductase C-terminal" evidence="4">
    <location>
        <begin position="4"/>
        <end position="215"/>
    </location>
</feature>
<dbReference type="InterPro" id="IPR050765">
    <property type="entry name" value="Riboflavin_Biosynth_HTPR"/>
</dbReference>
<accession>B7K9P7</accession>
<dbReference type="InterPro" id="IPR024072">
    <property type="entry name" value="DHFR-like_dom_sf"/>
</dbReference>
<dbReference type="RefSeq" id="WP_012598959.1">
    <property type="nucleotide sequence ID" value="NC_011729.1"/>
</dbReference>
<dbReference type="GO" id="GO:0008703">
    <property type="term" value="F:5-amino-6-(5-phosphoribosylamino)uracil reductase activity"/>
    <property type="evidence" value="ECO:0007669"/>
    <property type="project" value="InterPro"/>
</dbReference>
<dbReference type="Gene3D" id="3.40.430.10">
    <property type="entry name" value="Dihydrofolate Reductase, subunit A"/>
    <property type="match status" value="1"/>
</dbReference>
<dbReference type="HOGENOM" id="CLU_036590_4_1_3"/>
<dbReference type="OrthoDB" id="9800865at2"/>
<proteinExistence type="predicted"/>
<keyword evidence="3" id="KW-0560">Oxidoreductase</keyword>
<reference evidence="6" key="1">
    <citation type="journal article" date="2011" name="MBio">
        <title>Novel metabolic attributes of the genus Cyanothece, comprising a group of unicellular nitrogen-fixing Cyanobacteria.</title>
        <authorList>
            <person name="Bandyopadhyay A."/>
            <person name="Elvitigala T."/>
            <person name="Welsh E."/>
            <person name="Stockel J."/>
            <person name="Liberton M."/>
            <person name="Min H."/>
            <person name="Sherman L.A."/>
            <person name="Pakrasi H.B."/>
        </authorList>
    </citation>
    <scope>NUCLEOTIDE SEQUENCE [LARGE SCALE GENOMIC DNA]</scope>
    <source>
        <strain evidence="6">PCC 7424</strain>
    </source>
</reference>
<evidence type="ECO:0000256" key="3">
    <source>
        <dbReference type="ARBA" id="ARBA00023002"/>
    </source>
</evidence>
<dbReference type="KEGG" id="cyc:PCC7424_1576"/>
<evidence type="ECO:0000313" key="5">
    <source>
        <dbReference type="EMBL" id="ACK70015.1"/>
    </source>
</evidence>
<dbReference type="Pfam" id="PF01872">
    <property type="entry name" value="RibD_C"/>
    <property type="match status" value="1"/>
</dbReference>
<sequence>MKRPHTILILAMTADGKIADRSRSAARFGSAADKIHLEKQISLVDGVLFGAGTLRAYQTSLLICNPDFLQWRHQQNKPPQPVHLVCSASGNLDPNWRFFEQSFPRWLVTTSTGAKVWQSKNFQGFDRILRGDEEDNSINWCTVFEQLISLNIQTLAILGGGELVASLLEDQLIDEFYLTLCPLILGGKDAPTPVEGLGFLSQQAQELELLSFHQVEGEFFLHYRLHR</sequence>
<dbReference type="InterPro" id="IPR002734">
    <property type="entry name" value="RibDG_C"/>
</dbReference>
<organism evidence="5 6">
    <name type="scientific">Gloeothece citriformis (strain PCC 7424)</name>
    <name type="common">Cyanothece sp. (strain PCC 7424)</name>
    <dbReference type="NCBI Taxonomy" id="65393"/>
    <lineage>
        <taxon>Bacteria</taxon>
        <taxon>Bacillati</taxon>
        <taxon>Cyanobacteriota</taxon>
        <taxon>Cyanophyceae</taxon>
        <taxon>Oscillatoriophycideae</taxon>
        <taxon>Chroococcales</taxon>
        <taxon>Aphanothecaceae</taxon>
        <taxon>Gloeothece</taxon>
        <taxon>Gloeothece citriformis</taxon>
    </lineage>
</organism>
<dbReference type="STRING" id="65393.PCC7424_1576"/>
<evidence type="ECO:0000313" key="6">
    <source>
        <dbReference type="Proteomes" id="UP000002384"/>
    </source>
</evidence>
<dbReference type="Proteomes" id="UP000002384">
    <property type="component" value="Chromosome"/>
</dbReference>
<dbReference type="AlphaFoldDB" id="B7K9P7"/>
<dbReference type="SUPFAM" id="SSF53597">
    <property type="entry name" value="Dihydrofolate reductase-like"/>
    <property type="match status" value="1"/>
</dbReference>
<keyword evidence="2" id="KW-0521">NADP</keyword>
<dbReference type="EMBL" id="CP001291">
    <property type="protein sequence ID" value="ACK70015.1"/>
    <property type="molecule type" value="Genomic_DNA"/>
</dbReference>
<dbReference type="PANTHER" id="PTHR38011:SF7">
    <property type="entry name" value="2,5-DIAMINO-6-RIBOSYLAMINO-4(3H)-PYRIMIDINONE 5'-PHOSPHATE REDUCTASE"/>
    <property type="match status" value="1"/>
</dbReference>
<name>B7K9P7_GLOC7</name>
<dbReference type="eggNOG" id="COG1985">
    <property type="taxonomic scope" value="Bacteria"/>
</dbReference>